<reference evidence="21 22" key="1">
    <citation type="submission" date="2015-01" db="EMBL/GenBank/DDBJ databases">
        <title>Draft genome of the acidophilic iron oxidizer Ferrimicrobium acidiphilum strain T23.</title>
        <authorList>
            <person name="Poehlein A."/>
            <person name="Eisen S."/>
            <person name="Schloemann M."/>
            <person name="Johnson B.D."/>
            <person name="Daniel R."/>
            <person name="Muehling M."/>
        </authorList>
    </citation>
    <scope>NUCLEOTIDE SEQUENCE [LARGE SCALE GENOMIC DNA]</scope>
    <source>
        <strain evidence="21 22">T23</strain>
    </source>
</reference>
<dbReference type="Gene3D" id="3.50.50.60">
    <property type="entry name" value="FAD/NAD(P)-binding domain"/>
    <property type="match status" value="1"/>
</dbReference>
<evidence type="ECO:0000256" key="11">
    <source>
        <dbReference type="ARBA" id="ARBA00023136"/>
    </source>
</evidence>
<dbReference type="GO" id="GO:0033765">
    <property type="term" value="F:steroid dehydrogenase activity, acting on the CH-CH group of donors"/>
    <property type="evidence" value="ECO:0007669"/>
    <property type="project" value="UniProtKB-ARBA"/>
</dbReference>
<comment type="similarity">
    <text evidence="3 18">Belongs to the FAD-dependent oxidoreductase 2 family. FRD/SDH subfamily.</text>
</comment>
<dbReference type="PANTHER" id="PTHR11632">
    <property type="entry name" value="SUCCINATE DEHYDROGENASE 2 FLAVOPROTEIN SUBUNIT"/>
    <property type="match status" value="1"/>
</dbReference>
<keyword evidence="10 18" id="KW-0560">Oxidoreductase</keyword>
<evidence type="ECO:0000256" key="8">
    <source>
        <dbReference type="ARBA" id="ARBA00022827"/>
    </source>
</evidence>
<dbReference type="PRINTS" id="PR00368">
    <property type="entry name" value="FADPNR"/>
</dbReference>
<evidence type="ECO:0000256" key="9">
    <source>
        <dbReference type="ARBA" id="ARBA00022982"/>
    </source>
</evidence>
<protein>
    <recommendedName>
        <fullName evidence="5 13">Succinate dehydrogenase flavoprotein subunit</fullName>
        <ecNumber evidence="4 18">1.3.5.1</ecNumber>
    </recommendedName>
</protein>
<evidence type="ECO:0000256" key="3">
    <source>
        <dbReference type="ARBA" id="ARBA00008040"/>
    </source>
</evidence>
<feature type="binding site" evidence="15">
    <location>
        <position position="397"/>
    </location>
    <ligand>
        <name>substrate</name>
    </ligand>
</feature>
<dbReference type="InterPro" id="IPR003952">
    <property type="entry name" value="FRD_SDH_FAD_BS"/>
</dbReference>
<evidence type="ECO:0000256" key="17">
    <source>
        <dbReference type="PIRSR" id="PIRSR611281-4"/>
    </source>
</evidence>
<keyword evidence="18" id="KW-0816">Tricarboxylic acid cycle</keyword>
<keyword evidence="9 18" id="KW-0249">Electron transport</keyword>
<evidence type="ECO:0000256" key="13">
    <source>
        <dbReference type="NCBIfam" id="TIGR01816"/>
    </source>
</evidence>
<evidence type="ECO:0000256" key="6">
    <source>
        <dbReference type="ARBA" id="ARBA00022448"/>
    </source>
</evidence>
<comment type="caution">
    <text evidence="21">The sequence shown here is derived from an EMBL/GenBank/DDBJ whole genome shotgun (WGS) entry which is preliminary data.</text>
</comment>
<accession>A0A0D8FVX5</accession>
<evidence type="ECO:0000256" key="10">
    <source>
        <dbReference type="ARBA" id="ARBA00023002"/>
    </source>
</evidence>
<sequence length="583" mass="64106">MNIHYHSYDAVIVGAGGAGLRAALETAGNVRTAVITKLYPTRSHTGAAQGGMCAALSNVEEDYWEWHAFDTVKGSDYLGDQDAIDIMCREAIDAVIDLEHFGLPFSRTPEGKIDQRRFGGHTRNHGEAPVRRACYAADRTGHMILQTLYQQCVAADVNFFNEFQVFDVLFDGEGASRRAAGVVAYELATGDLHVFTSKGVLFATGGYGRIFQITSNAHTLTGDGPGVLFHRGIPLEDMEFYQFHPTGIYGIGILLTEGARGEGGILRNGLGERFMERVAPTVKDLAPRDMVARAIHAEIKEGRGAGPDKDYVYLDLTHLPPEQIDAKLPDISGFVRTYLGLEPKTDPIPIQPTAHYAMGGIPTNVHGEVVIDANNTVLPGLYAAGECACVSVHGANRLGTNSLLDINVFGRRGGRAMVEYVQQVDHPDLPRSVVDPTRERIDAMMHSSGTEKVGTIRSELQVAMMRDASVVRTGESLQEALRVIHELRDRYEKVTIDDKGSIFNYDLTEALELGSLLDIAEVLVLGADARKESRGAHWRDDYPTRDDANWMKHTLAYRDESGAIALDYKPVVQGRYEPMERKY</sequence>
<organism evidence="21 22">
    <name type="scientific">Ferrimicrobium acidiphilum DSM 19497</name>
    <dbReference type="NCBI Taxonomy" id="1121877"/>
    <lineage>
        <taxon>Bacteria</taxon>
        <taxon>Bacillati</taxon>
        <taxon>Actinomycetota</taxon>
        <taxon>Acidimicrobiia</taxon>
        <taxon>Acidimicrobiales</taxon>
        <taxon>Acidimicrobiaceae</taxon>
        <taxon>Ferrimicrobium</taxon>
    </lineage>
</organism>
<dbReference type="Gene3D" id="4.10.80.40">
    <property type="entry name" value="succinate dehydrogenase protein domain"/>
    <property type="match status" value="1"/>
</dbReference>
<dbReference type="Proteomes" id="UP000032336">
    <property type="component" value="Unassembled WGS sequence"/>
</dbReference>
<feature type="binding site" evidence="15">
    <location>
        <position position="355"/>
    </location>
    <ligand>
        <name>substrate</name>
    </ligand>
</feature>
<dbReference type="InterPro" id="IPR036188">
    <property type="entry name" value="FAD/NAD-bd_sf"/>
</dbReference>
<keyword evidence="11 18" id="KW-0472">Membrane</keyword>
<dbReference type="GO" id="GO:0009061">
    <property type="term" value="P:anaerobic respiration"/>
    <property type="evidence" value="ECO:0007669"/>
    <property type="project" value="TreeGrafter"/>
</dbReference>
<dbReference type="InterPro" id="IPR030664">
    <property type="entry name" value="SdhA/FrdA/AprA"/>
</dbReference>
<dbReference type="InterPro" id="IPR014006">
    <property type="entry name" value="Succ_Dhase_FrdA_Gneg"/>
</dbReference>
<feature type="active site" description="Proton acceptor" evidence="14">
    <location>
        <position position="288"/>
    </location>
</feature>
<evidence type="ECO:0000256" key="14">
    <source>
        <dbReference type="PIRSR" id="PIRSR000171-1"/>
    </source>
</evidence>
<dbReference type="InterPro" id="IPR011281">
    <property type="entry name" value="Succ_DH_flav_su_fwd"/>
</dbReference>
<dbReference type="PIRSF" id="PIRSF000171">
    <property type="entry name" value="SDHA_APRA_LASPO"/>
    <property type="match status" value="1"/>
</dbReference>
<evidence type="ECO:0000313" key="21">
    <source>
        <dbReference type="EMBL" id="KJE76402.1"/>
    </source>
</evidence>
<evidence type="ECO:0000256" key="18">
    <source>
        <dbReference type="RuleBase" id="RU362051"/>
    </source>
</evidence>
<comment type="pathway">
    <text evidence="2 18">Carbohydrate metabolism; tricarboxylic acid cycle; fumarate from succinate (bacterial route): step 1/1.</text>
</comment>
<dbReference type="Pfam" id="PF02910">
    <property type="entry name" value="Succ_DH_flav_C"/>
    <property type="match status" value="1"/>
</dbReference>
<dbReference type="EMBL" id="JXUW01000017">
    <property type="protein sequence ID" value="KJE76402.1"/>
    <property type="molecule type" value="Genomic_DNA"/>
</dbReference>
<feature type="binding site" evidence="16">
    <location>
        <begin position="14"/>
        <end position="19"/>
    </location>
    <ligand>
        <name>FAD</name>
        <dbReference type="ChEBI" id="CHEBI:57692"/>
    </ligand>
</feature>
<dbReference type="SUPFAM" id="SSF46977">
    <property type="entry name" value="Succinate dehydrogenase/fumarate reductase flavoprotein C-terminal domain"/>
    <property type="match status" value="1"/>
</dbReference>
<dbReference type="PANTHER" id="PTHR11632:SF51">
    <property type="entry name" value="SUCCINATE DEHYDROGENASE [UBIQUINONE] FLAVOPROTEIN SUBUNIT, MITOCHONDRIAL"/>
    <property type="match status" value="1"/>
</dbReference>
<keyword evidence="8 16" id="KW-0274">FAD</keyword>
<feature type="binding site" evidence="15">
    <location>
        <position position="244"/>
    </location>
    <ligand>
        <name>substrate</name>
    </ligand>
</feature>
<dbReference type="FunFam" id="1.20.58.100:FF:000001">
    <property type="entry name" value="Succinate dehydrogenase flavoprotein subunit (SdhA)"/>
    <property type="match status" value="1"/>
</dbReference>
<keyword evidence="7 16" id="KW-0285">Flavoprotein</keyword>
<dbReference type="InterPro" id="IPR015939">
    <property type="entry name" value="Fum_Rdtase/Succ_DH_flav-like_C"/>
</dbReference>
<dbReference type="AlphaFoldDB" id="A0A0D8FVX5"/>
<dbReference type="InterPro" id="IPR027477">
    <property type="entry name" value="Succ_DH/fumarate_Rdtase_cat_sf"/>
</dbReference>
<evidence type="ECO:0000256" key="5">
    <source>
        <dbReference type="ARBA" id="ARBA00019965"/>
    </source>
</evidence>
<evidence type="ECO:0000256" key="1">
    <source>
        <dbReference type="ARBA" id="ARBA00004170"/>
    </source>
</evidence>
<feature type="binding site" evidence="16">
    <location>
        <position position="386"/>
    </location>
    <ligand>
        <name>FAD</name>
        <dbReference type="ChEBI" id="CHEBI:57692"/>
    </ligand>
</feature>
<dbReference type="PROSITE" id="PS00504">
    <property type="entry name" value="FRD_SDH_FAD_BINDING"/>
    <property type="match status" value="1"/>
</dbReference>
<gene>
    <name evidence="21" type="primary">sdhA</name>
    <name evidence="21" type="ORF">FEAC_18860</name>
</gene>
<dbReference type="Pfam" id="PF00890">
    <property type="entry name" value="FAD_binding_2"/>
    <property type="match status" value="1"/>
</dbReference>
<keyword evidence="22" id="KW-1185">Reference proteome</keyword>
<evidence type="ECO:0000256" key="16">
    <source>
        <dbReference type="PIRSR" id="PIRSR611281-3"/>
    </source>
</evidence>
<dbReference type="NCBIfam" id="TIGR01812">
    <property type="entry name" value="sdhA_frdA_Gneg"/>
    <property type="match status" value="1"/>
</dbReference>
<dbReference type="GO" id="GO:0022900">
    <property type="term" value="P:electron transport chain"/>
    <property type="evidence" value="ECO:0007669"/>
    <property type="project" value="UniProtKB-UniRule"/>
</dbReference>
<evidence type="ECO:0000256" key="12">
    <source>
        <dbReference type="ARBA" id="ARBA00049220"/>
    </source>
</evidence>
<dbReference type="NCBIfam" id="TIGR01816">
    <property type="entry name" value="sdhA_forward"/>
    <property type="match status" value="1"/>
</dbReference>
<dbReference type="Gene3D" id="3.90.700.10">
    <property type="entry name" value="Succinate dehydrogenase/fumarate reductase flavoprotein, catalytic domain"/>
    <property type="match status" value="1"/>
</dbReference>
<dbReference type="GO" id="GO:0009055">
    <property type="term" value="F:electron transfer activity"/>
    <property type="evidence" value="ECO:0007669"/>
    <property type="project" value="TreeGrafter"/>
</dbReference>
<keyword evidence="6 18" id="KW-0813">Transport</keyword>
<evidence type="ECO:0000256" key="2">
    <source>
        <dbReference type="ARBA" id="ARBA00004894"/>
    </source>
</evidence>
<dbReference type="InterPro" id="IPR037099">
    <property type="entry name" value="Fum_R/Succ_DH_flav-like_C_sf"/>
</dbReference>
<dbReference type="Gene3D" id="1.20.58.100">
    <property type="entry name" value="Fumarate reductase/succinate dehydrogenase flavoprotein-like, C-terminal domain"/>
    <property type="match status" value="1"/>
</dbReference>
<dbReference type="SUPFAM" id="SSF56425">
    <property type="entry name" value="Succinate dehydrogenase/fumarate reductase flavoprotein, catalytic domain"/>
    <property type="match status" value="1"/>
</dbReference>
<dbReference type="GO" id="GO:0050660">
    <property type="term" value="F:flavin adenine dinucleotide binding"/>
    <property type="evidence" value="ECO:0007669"/>
    <property type="project" value="UniProtKB-UniRule"/>
</dbReference>
<feature type="modified residue" description="Tele-8alpha-FAD histidine" evidence="17">
    <location>
        <position position="44"/>
    </location>
</feature>
<dbReference type="GO" id="GO:0008177">
    <property type="term" value="F:succinate dehydrogenase (quinone) activity"/>
    <property type="evidence" value="ECO:0007669"/>
    <property type="project" value="UniProtKB-EC"/>
</dbReference>
<dbReference type="InterPro" id="IPR003953">
    <property type="entry name" value="FAD-dep_OxRdtase_2_FAD-bd"/>
</dbReference>
<dbReference type="EC" id="1.3.5.1" evidence="4 18"/>
<comment type="catalytic activity">
    <reaction evidence="12 18">
        <text>a quinone + succinate = fumarate + a quinol</text>
        <dbReference type="Rhea" id="RHEA:40523"/>
        <dbReference type="ChEBI" id="CHEBI:24646"/>
        <dbReference type="ChEBI" id="CHEBI:29806"/>
        <dbReference type="ChEBI" id="CHEBI:30031"/>
        <dbReference type="ChEBI" id="CHEBI:132124"/>
        <dbReference type="EC" id="1.3.5.1"/>
    </reaction>
</comment>
<comment type="cofactor">
    <cofactor evidence="16">
        <name>FAD</name>
        <dbReference type="ChEBI" id="CHEBI:57692"/>
    </cofactor>
    <text evidence="16">Flavinylated by SdhE, about 5% flavinylation occurs in the absence of SdhE.</text>
</comment>
<feature type="domain" description="FAD-dependent oxidoreductase 2 FAD-binding" evidence="19">
    <location>
        <begin position="9"/>
        <end position="403"/>
    </location>
</feature>
<feature type="binding site" evidence="16">
    <location>
        <begin position="36"/>
        <end position="51"/>
    </location>
    <ligand>
        <name>FAD</name>
        <dbReference type="ChEBI" id="CHEBI:57692"/>
    </ligand>
</feature>
<evidence type="ECO:0000313" key="22">
    <source>
        <dbReference type="Proteomes" id="UP000032336"/>
    </source>
</evidence>
<evidence type="ECO:0000256" key="4">
    <source>
        <dbReference type="ARBA" id="ARBA00012792"/>
    </source>
</evidence>
<evidence type="ECO:0000259" key="19">
    <source>
        <dbReference type="Pfam" id="PF00890"/>
    </source>
</evidence>
<feature type="binding site" evidence="16">
    <location>
        <position position="223"/>
    </location>
    <ligand>
        <name>FAD</name>
        <dbReference type="ChEBI" id="CHEBI:57692"/>
    </ligand>
</feature>
<dbReference type="FunFam" id="3.90.700.10:FF:000001">
    <property type="entry name" value="Mitochondrial succinate dehydrogenase flavoprotein subunit"/>
    <property type="match status" value="1"/>
</dbReference>
<name>A0A0D8FVX5_9ACTN</name>
<evidence type="ECO:0000259" key="20">
    <source>
        <dbReference type="Pfam" id="PF02910"/>
    </source>
</evidence>
<dbReference type="FunFam" id="3.50.50.60:FF:000016">
    <property type="entry name" value="Succinate dehydrogenase flavoprotein subunit"/>
    <property type="match status" value="1"/>
</dbReference>
<dbReference type="STRING" id="1121877.FEAC_18860"/>
<feature type="binding site" evidence="16">
    <location>
        <begin position="402"/>
        <end position="403"/>
    </location>
    <ligand>
        <name>FAD</name>
        <dbReference type="ChEBI" id="CHEBI:57692"/>
    </ligand>
</feature>
<dbReference type="SUPFAM" id="SSF51905">
    <property type="entry name" value="FAD/NAD(P)-binding domain"/>
    <property type="match status" value="1"/>
</dbReference>
<dbReference type="PATRIC" id="fig|1121877.4.peg.2095"/>
<evidence type="ECO:0000256" key="7">
    <source>
        <dbReference type="ARBA" id="ARBA00022630"/>
    </source>
</evidence>
<feature type="domain" description="Fumarate reductase/succinate dehydrogenase flavoprotein-like C-terminal" evidence="20">
    <location>
        <begin position="457"/>
        <end position="583"/>
    </location>
</feature>
<dbReference type="GO" id="GO:0005886">
    <property type="term" value="C:plasma membrane"/>
    <property type="evidence" value="ECO:0007669"/>
    <property type="project" value="TreeGrafter"/>
</dbReference>
<dbReference type="eggNOG" id="COG1053">
    <property type="taxonomic scope" value="Bacteria"/>
</dbReference>
<dbReference type="GO" id="GO:0006099">
    <property type="term" value="P:tricarboxylic acid cycle"/>
    <property type="evidence" value="ECO:0007669"/>
    <property type="project" value="UniProtKB-UniRule"/>
</dbReference>
<feature type="binding site" evidence="15">
    <location>
        <position position="256"/>
    </location>
    <ligand>
        <name>substrate</name>
    </ligand>
</feature>
<proteinExistence type="inferred from homology"/>
<comment type="subcellular location">
    <subcellularLocation>
        <location evidence="1">Membrane</location>
        <topology evidence="1">Peripheral membrane protein</topology>
    </subcellularLocation>
</comment>
<evidence type="ECO:0000256" key="15">
    <source>
        <dbReference type="PIRSR" id="PIRSR611281-2"/>
    </source>
</evidence>